<dbReference type="PANTHER" id="PTHR48017">
    <property type="entry name" value="OS05G0424000 PROTEIN-RELATED"/>
    <property type="match status" value="1"/>
</dbReference>
<dbReference type="AlphaFoldDB" id="A0A803N3G5"/>
<accession>A0A803N3G5</accession>
<dbReference type="Pfam" id="PF01490">
    <property type="entry name" value="Aa_trans"/>
    <property type="match status" value="1"/>
</dbReference>
<keyword evidence="3 7" id="KW-0812">Transmembrane</keyword>
<dbReference type="GeneID" id="110730394"/>
<dbReference type="OrthoDB" id="655540at2759"/>
<keyword evidence="6 7" id="KW-0472">Membrane</keyword>
<feature type="domain" description="Amino acid transporter transmembrane" evidence="8">
    <location>
        <begin position="3"/>
        <end position="339"/>
    </location>
</feature>
<dbReference type="KEGG" id="cqi:110730394"/>
<feature type="transmembrane region" description="Helical" evidence="7">
    <location>
        <begin position="149"/>
        <end position="166"/>
    </location>
</feature>
<feature type="transmembrane region" description="Helical" evidence="7">
    <location>
        <begin position="37"/>
        <end position="57"/>
    </location>
</feature>
<feature type="transmembrane region" description="Helical" evidence="7">
    <location>
        <begin position="261"/>
        <end position="281"/>
    </location>
</feature>
<name>A0A803N3G5_CHEQI</name>
<keyword evidence="10" id="KW-1185">Reference proteome</keyword>
<gene>
    <name evidence="9" type="primary">LOC110730394</name>
</gene>
<feature type="transmembrane region" description="Helical" evidence="7">
    <location>
        <begin position="103"/>
        <end position="128"/>
    </location>
</feature>
<evidence type="ECO:0000256" key="1">
    <source>
        <dbReference type="ARBA" id="ARBA00004370"/>
    </source>
</evidence>
<protein>
    <recommendedName>
        <fullName evidence="8">Amino acid transporter transmembrane domain-containing protein</fullName>
    </recommendedName>
</protein>
<organism evidence="9 10">
    <name type="scientific">Chenopodium quinoa</name>
    <name type="common">Quinoa</name>
    <dbReference type="NCBI Taxonomy" id="63459"/>
    <lineage>
        <taxon>Eukaryota</taxon>
        <taxon>Viridiplantae</taxon>
        <taxon>Streptophyta</taxon>
        <taxon>Embryophyta</taxon>
        <taxon>Tracheophyta</taxon>
        <taxon>Spermatophyta</taxon>
        <taxon>Magnoliopsida</taxon>
        <taxon>eudicotyledons</taxon>
        <taxon>Gunneridae</taxon>
        <taxon>Pentapetalae</taxon>
        <taxon>Caryophyllales</taxon>
        <taxon>Chenopodiaceae</taxon>
        <taxon>Chenopodioideae</taxon>
        <taxon>Atripliceae</taxon>
        <taxon>Chenopodium</taxon>
    </lineage>
</organism>
<dbReference type="Proteomes" id="UP000596660">
    <property type="component" value="Unplaced"/>
</dbReference>
<evidence type="ECO:0000256" key="5">
    <source>
        <dbReference type="ARBA" id="ARBA00022989"/>
    </source>
</evidence>
<evidence type="ECO:0000313" key="9">
    <source>
        <dbReference type="EnsemblPlants" id="AUR62039807-RA:cds"/>
    </source>
</evidence>
<dbReference type="GO" id="GO:0006865">
    <property type="term" value="P:amino acid transport"/>
    <property type="evidence" value="ECO:0007669"/>
    <property type="project" value="UniProtKB-KW"/>
</dbReference>
<evidence type="ECO:0000256" key="4">
    <source>
        <dbReference type="ARBA" id="ARBA00022970"/>
    </source>
</evidence>
<dbReference type="RefSeq" id="XP_021765874.1">
    <property type="nucleotide sequence ID" value="XM_021910182.1"/>
</dbReference>
<keyword evidence="2" id="KW-0813">Transport</keyword>
<sequence>MAAFYTSLLIKRCMEADSSIRTYPDIGDRAFGKIGRLITSVFMCTELYLVVTGFLIMEGDNLHNLFPEMKFDTCGLKIGGRESFVLIIALIILPSIYLDDLSILSYISATGIIASVVIIMSIFSVGTLDGIGFHNKGELLNWSGIPTTVSLYGFCYCAHPVFPSLYNSMQKKHQFSKVLLLCFLCSTIGYASMAVIGYLMYGSKVNSQITLNLPIEALSSKIAIYTTLVNPISKYALMLEPVVNYTESWFPNHHKKKYIKFMLRTGLVTSQVIVALVVPFFGFLMSLVGAFLSITASIILPCLFYLKISGKCIRGGEGLLVLGTVMFSILITIFGTYTSLVKIIRENVVGYY</sequence>
<reference evidence="9" key="2">
    <citation type="submission" date="2021-03" db="UniProtKB">
        <authorList>
            <consortium name="EnsemblPlants"/>
        </authorList>
    </citation>
    <scope>IDENTIFICATION</scope>
</reference>
<dbReference type="EnsemblPlants" id="AUR62039807-RA">
    <property type="protein sequence ID" value="AUR62039807-RA:cds"/>
    <property type="gene ID" value="AUR62039807"/>
</dbReference>
<evidence type="ECO:0000313" key="10">
    <source>
        <dbReference type="Proteomes" id="UP000596660"/>
    </source>
</evidence>
<evidence type="ECO:0000256" key="3">
    <source>
        <dbReference type="ARBA" id="ARBA00022692"/>
    </source>
</evidence>
<keyword evidence="5 7" id="KW-1133">Transmembrane helix</keyword>
<keyword evidence="4" id="KW-0029">Amino-acid transport</keyword>
<feature type="transmembrane region" description="Helical" evidence="7">
    <location>
        <begin position="78"/>
        <end position="97"/>
    </location>
</feature>
<dbReference type="OMA" id="DERCMDK"/>
<dbReference type="Gramene" id="AUR62039807-RA">
    <property type="protein sequence ID" value="AUR62039807-RA:cds"/>
    <property type="gene ID" value="AUR62039807"/>
</dbReference>
<feature type="transmembrane region" description="Helical" evidence="7">
    <location>
        <begin position="318"/>
        <end position="337"/>
    </location>
</feature>
<evidence type="ECO:0000256" key="7">
    <source>
        <dbReference type="SAM" id="Phobius"/>
    </source>
</evidence>
<proteinExistence type="predicted"/>
<evidence type="ECO:0000259" key="8">
    <source>
        <dbReference type="Pfam" id="PF01490"/>
    </source>
</evidence>
<dbReference type="GO" id="GO:0016020">
    <property type="term" value="C:membrane"/>
    <property type="evidence" value="ECO:0007669"/>
    <property type="project" value="UniProtKB-SubCell"/>
</dbReference>
<evidence type="ECO:0000256" key="2">
    <source>
        <dbReference type="ARBA" id="ARBA00022448"/>
    </source>
</evidence>
<feature type="transmembrane region" description="Helical" evidence="7">
    <location>
        <begin position="287"/>
        <end position="306"/>
    </location>
</feature>
<dbReference type="InterPro" id="IPR013057">
    <property type="entry name" value="AA_transpt_TM"/>
</dbReference>
<evidence type="ECO:0000256" key="6">
    <source>
        <dbReference type="ARBA" id="ARBA00023136"/>
    </source>
</evidence>
<feature type="transmembrane region" description="Helical" evidence="7">
    <location>
        <begin position="178"/>
        <end position="201"/>
    </location>
</feature>
<reference evidence="9" key="1">
    <citation type="journal article" date="2017" name="Nature">
        <title>The genome of Chenopodium quinoa.</title>
        <authorList>
            <person name="Jarvis D.E."/>
            <person name="Ho Y.S."/>
            <person name="Lightfoot D.J."/>
            <person name="Schmoeckel S.M."/>
            <person name="Li B."/>
            <person name="Borm T.J.A."/>
            <person name="Ohyanagi H."/>
            <person name="Mineta K."/>
            <person name="Michell C.T."/>
            <person name="Saber N."/>
            <person name="Kharbatia N.M."/>
            <person name="Rupper R.R."/>
            <person name="Sharp A.R."/>
            <person name="Dally N."/>
            <person name="Boughton B.A."/>
            <person name="Woo Y.H."/>
            <person name="Gao G."/>
            <person name="Schijlen E.G.W.M."/>
            <person name="Guo X."/>
            <person name="Momin A.A."/>
            <person name="Negrao S."/>
            <person name="Al-Babili S."/>
            <person name="Gehring C."/>
            <person name="Roessner U."/>
            <person name="Jung C."/>
            <person name="Murphy K."/>
            <person name="Arold S.T."/>
            <person name="Gojobori T."/>
            <person name="van der Linden C.G."/>
            <person name="van Loo E.N."/>
            <person name="Jellen E.N."/>
            <person name="Maughan P.J."/>
            <person name="Tester M."/>
        </authorList>
    </citation>
    <scope>NUCLEOTIDE SEQUENCE [LARGE SCALE GENOMIC DNA]</scope>
    <source>
        <strain evidence="9">cv. PI 614886</strain>
    </source>
</reference>
<comment type="subcellular location">
    <subcellularLocation>
        <location evidence="1">Membrane</location>
    </subcellularLocation>
</comment>